<keyword evidence="3" id="KW-1185">Reference proteome</keyword>
<accession>A0A858R5C7</accession>
<dbReference type="Pfam" id="PF11769">
    <property type="entry name" value="DUF3313"/>
    <property type="match status" value="1"/>
</dbReference>
<dbReference type="AlphaFoldDB" id="A0A858R5C7"/>
<evidence type="ECO:0000313" key="3">
    <source>
        <dbReference type="Proteomes" id="UP000501891"/>
    </source>
</evidence>
<keyword evidence="1" id="KW-0732">Signal</keyword>
<sequence length="209" mass="22652">MSNPMRPLTTVATLSLLMLAPLSAQAATPPNELPVQGLQRVEDSDLDKVYVRPGTDLRSYGKVLLAPINVAVTRERGDLEFSDRDRRHAAEYFTERLRKSLGSAVTEQPGPGVLRLEVTVTEFVPNSPADPRRRFGGYFLDSVGVGAAAFQATLTDSQSGQVVAVLADADVGAPFPENLNIRTEYGDADNFLRRWARQIAGLVESGPKG</sequence>
<organism evidence="2 3">
    <name type="scientific">Aerophototrophica crusticola</name>
    <dbReference type="NCBI Taxonomy" id="1709002"/>
    <lineage>
        <taxon>Bacteria</taxon>
        <taxon>Pseudomonadati</taxon>
        <taxon>Pseudomonadota</taxon>
        <taxon>Alphaproteobacteria</taxon>
        <taxon>Rhodospirillales</taxon>
        <taxon>Rhodospirillaceae</taxon>
        <taxon>Aerophototrophica</taxon>
    </lineage>
</organism>
<feature type="chain" id="PRO_5032788624" evidence="1">
    <location>
        <begin position="27"/>
        <end position="209"/>
    </location>
</feature>
<protein>
    <submittedName>
        <fullName evidence="2">DUF3313 domain-containing protein</fullName>
    </submittedName>
</protein>
<reference evidence="2" key="1">
    <citation type="submission" date="2020-04" db="EMBL/GenBank/DDBJ databases">
        <title>A desert anoxygenic phototrophic bacterium fixes CO2 using RubisCO under aerobic conditions.</title>
        <authorList>
            <person name="Tang K."/>
        </authorList>
    </citation>
    <scope>NUCLEOTIDE SEQUENCE [LARGE SCALE GENOMIC DNA]</scope>
    <source>
        <strain evidence="2">MIMtkB3</strain>
    </source>
</reference>
<dbReference type="Proteomes" id="UP000501891">
    <property type="component" value="Chromosome"/>
</dbReference>
<dbReference type="KEGG" id="acru:HHL28_05215"/>
<evidence type="ECO:0000313" key="2">
    <source>
        <dbReference type="EMBL" id="QJE72577.1"/>
    </source>
</evidence>
<name>A0A858R5C7_9PROT</name>
<gene>
    <name evidence="2" type="ORF">HHL28_05215</name>
</gene>
<dbReference type="InterPro" id="IPR021747">
    <property type="entry name" value="DUF3313"/>
</dbReference>
<evidence type="ECO:0000256" key="1">
    <source>
        <dbReference type="SAM" id="SignalP"/>
    </source>
</evidence>
<dbReference type="EMBL" id="CP051775">
    <property type="protein sequence ID" value="QJE72577.1"/>
    <property type="molecule type" value="Genomic_DNA"/>
</dbReference>
<feature type="signal peptide" evidence="1">
    <location>
        <begin position="1"/>
        <end position="26"/>
    </location>
</feature>
<proteinExistence type="predicted"/>